<gene>
    <name evidence="7" type="ORF">DEW08_03825</name>
</gene>
<dbReference type="GO" id="GO:0015074">
    <property type="term" value="P:DNA integration"/>
    <property type="evidence" value="ECO:0007669"/>
    <property type="project" value="UniProtKB-KW"/>
</dbReference>
<dbReference type="InterPro" id="IPR010998">
    <property type="entry name" value="Integrase_recombinase_N"/>
</dbReference>
<sequence length="338" mass="36867">MGTTVSIADDIAAILPAPLDRYGDHPETGPRHRLVSYTGAARGAYAANTDRALASDTRAYCSWCMAQGQPPLPATPDCVSAYVDDMAARYAMATIRRRLSSIARLHRAAGLSDPTKSELVRLALRRVARIKGTRQRQAEAITEPVLRTLRATARAGSLADLRDIALWRVARDLLARRGELVAIDVEHMHLEEDGSALLFVPRSKTDQEGRGAVLWLAPETVDAVTSWMRAAGIEKGALFRKVHKGGHSVGRRLSADAVARIWKRRAVLAGLDPTDFTGHSCRVGMAHDLLGAGLELPALMQAGRWRSPDMPARYVERLTAKRGAVARYHGYRNGSDTP</sequence>
<dbReference type="InterPro" id="IPR044068">
    <property type="entry name" value="CB"/>
</dbReference>
<dbReference type="CDD" id="cd00799">
    <property type="entry name" value="INT_Cre_C"/>
    <property type="match status" value="1"/>
</dbReference>
<evidence type="ECO:0000259" key="6">
    <source>
        <dbReference type="PROSITE" id="PS51900"/>
    </source>
</evidence>
<evidence type="ECO:0000256" key="4">
    <source>
        <dbReference type="PROSITE-ProRule" id="PRU01248"/>
    </source>
</evidence>
<dbReference type="InterPro" id="IPR002104">
    <property type="entry name" value="Integrase_catalytic"/>
</dbReference>
<dbReference type="Gene3D" id="1.10.443.10">
    <property type="entry name" value="Intergrase catalytic core"/>
    <property type="match status" value="1"/>
</dbReference>
<dbReference type="RefSeq" id="WP_109324600.1">
    <property type="nucleotide sequence ID" value="NZ_CP029352.1"/>
</dbReference>
<dbReference type="AlphaFoldDB" id="A0A2S2CLR5"/>
<evidence type="ECO:0000256" key="2">
    <source>
        <dbReference type="ARBA" id="ARBA00023125"/>
    </source>
</evidence>
<name>A0A2S2CLR5_9PROT</name>
<dbReference type="InterPro" id="IPR052925">
    <property type="entry name" value="Phage_Integrase-like_Recomb"/>
</dbReference>
<keyword evidence="8" id="KW-1185">Reference proteome</keyword>
<reference evidence="8" key="1">
    <citation type="submission" date="2018-05" db="EMBL/GenBank/DDBJ databases">
        <title>Azospirillum thermophila sp. nov., a novel isolated from hot spring.</title>
        <authorList>
            <person name="Zhao Z."/>
        </authorList>
    </citation>
    <scope>NUCLEOTIDE SEQUENCE [LARGE SCALE GENOMIC DNA]</scope>
    <source>
        <strain evidence="8">CFH 70021</strain>
    </source>
</reference>
<dbReference type="SUPFAM" id="SSF47823">
    <property type="entry name" value="lambda integrase-like, N-terminal domain"/>
    <property type="match status" value="1"/>
</dbReference>
<dbReference type="EMBL" id="CP029352">
    <property type="protein sequence ID" value="AWK85412.1"/>
    <property type="molecule type" value="Genomic_DNA"/>
</dbReference>
<evidence type="ECO:0000256" key="1">
    <source>
        <dbReference type="ARBA" id="ARBA00022908"/>
    </source>
</evidence>
<evidence type="ECO:0000313" key="7">
    <source>
        <dbReference type="EMBL" id="AWK85412.1"/>
    </source>
</evidence>
<dbReference type="InterPro" id="IPR011010">
    <property type="entry name" value="DNA_brk_join_enz"/>
</dbReference>
<dbReference type="Gene3D" id="1.10.150.130">
    <property type="match status" value="1"/>
</dbReference>
<feature type="domain" description="Tyr recombinase" evidence="5">
    <location>
        <begin position="136"/>
        <end position="328"/>
    </location>
</feature>
<evidence type="ECO:0000256" key="3">
    <source>
        <dbReference type="ARBA" id="ARBA00023172"/>
    </source>
</evidence>
<dbReference type="GO" id="GO:0006310">
    <property type="term" value="P:DNA recombination"/>
    <property type="evidence" value="ECO:0007669"/>
    <property type="project" value="UniProtKB-KW"/>
</dbReference>
<dbReference type="Pfam" id="PF00589">
    <property type="entry name" value="Phage_integrase"/>
    <property type="match status" value="1"/>
</dbReference>
<evidence type="ECO:0000313" key="8">
    <source>
        <dbReference type="Proteomes" id="UP000245629"/>
    </source>
</evidence>
<accession>A0A2S2CLR5</accession>
<organism evidence="7 8">
    <name type="scientific">Azospirillum thermophilum</name>
    <dbReference type="NCBI Taxonomy" id="2202148"/>
    <lineage>
        <taxon>Bacteria</taxon>
        <taxon>Pseudomonadati</taxon>
        <taxon>Pseudomonadota</taxon>
        <taxon>Alphaproteobacteria</taxon>
        <taxon>Rhodospirillales</taxon>
        <taxon>Azospirillaceae</taxon>
        <taxon>Azospirillum</taxon>
    </lineage>
</organism>
<protein>
    <submittedName>
        <fullName evidence="7">Integrase</fullName>
    </submittedName>
</protein>
<keyword evidence="1" id="KW-0229">DNA integration</keyword>
<keyword evidence="3" id="KW-0233">DNA recombination</keyword>
<dbReference type="InterPro" id="IPR013762">
    <property type="entry name" value="Integrase-like_cat_sf"/>
</dbReference>
<dbReference type="Proteomes" id="UP000245629">
    <property type="component" value="Chromosome 1"/>
</dbReference>
<feature type="domain" description="Core-binding (CB)" evidence="6">
    <location>
        <begin position="13"/>
        <end position="110"/>
    </location>
</feature>
<dbReference type="PROSITE" id="PS51898">
    <property type="entry name" value="TYR_RECOMBINASE"/>
    <property type="match status" value="1"/>
</dbReference>
<dbReference type="PANTHER" id="PTHR34605">
    <property type="entry name" value="PHAGE_INTEGRASE DOMAIN-CONTAINING PROTEIN"/>
    <property type="match status" value="1"/>
</dbReference>
<dbReference type="KEGG" id="azz:DEW08_03825"/>
<dbReference type="PANTHER" id="PTHR34605:SF4">
    <property type="entry name" value="DNA ADENINE METHYLTRANSFERASE"/>
    <property type="match status" value="1"/>
</dbReference>
<proteinExistence type="predicted"/>
<dbReference type="PROSITE" id="PS51900">
    <property type="entry name" value="CB"/>
    <property type="match status" value="1"/>
</dbReference>
<keyword evidence="2 4" id="KW-0238">DNA-binding</keyword>
<dbReference type="GO" id="GO:0003677">
    <property type="term" value="F:DNA binding"/>
    <property type="evidence" value="ECO:0007669"/>
    <property type="project" value="UniProtKB-UniRule"/>
</dbReference>
<dbReference type="OrthoDB" id="5513193at2"/>
<dbReference type="SUPFAM" id="SSF56349">
    <property type="entry name" value="DNA breaking-rejoining enzymes"/>
    <property type="match status" value="1"/>
</dbReference>
<evidence type="ECO:0000259" key="5">
    <source>
        <dbReference type="PROSITE" id="PS51898"/>
    </source>
</evidence>